<feature type="binding site" evidence="14">
    <location>
        <begin position="132"/>
        <end position="138"/>
    </location>
    <ligand>
        <name>ATP</name>
        <dbReference type="ChEBI" id="CHEBI:30616"/>
    </ligand>
</feature>
<evidence type="ECO:0000256" key="7">
    <source>
        <dbReference type="ARBA" id="ARBA00022741"/>
    </source>
</evidence>
<comment type="catalytic activity">
    <reaction evidence="13 14">
        <text>UDP-N-acetyl-alpha-D-muramate + L-alanine + ATP = UDP-N-acetyl-alpha-D-muramoyl-L-alanine + ADP + phosphate + H(+)</text>
        <dbReference type="Rhea" id="RHEA:23372"/>
        <dbReference type="ChEBI" id="CHEBI:15378"/>
        <dbReference type="ChEBI" id="CHEBI:30616"/>
        <dbReference type="ChEBI" id="CHEBI:43474"/>
        <dbReference type="ChEBI" id="CHEBI:57972"/>
        <dbReference type="ChEBI" id="CHEBI:70757"/>
        <dbReference type="ChEBI" id="CHEBI:83898"/>
        <dbReference type="ChEBI" id="CHEBI:456216"/>
        <dbReference type="EC" id="6.3.2.8"/>
    </reaction>
</comment>
<comment type="pathway">
    <text evidence="2 14">Cell wall biogenesis; peptidoglycan biosynthesis.</text>
</comment>
<keyword evidence="7 14" id="KW-0547">Nucleotide-binding</keyword>
<dbReference type="GO" id="GO:0071555">
    <property type="term" value="P:cell wall organization"/>
    <property type="evidence" value="ECO:0007669"/>
    <property type="project" value="UniProtKB-KW"/>
</dbReference>
<evidence type="ECO:0000259" key="17">
    <source>
        <dbReference type="Pfam" id="PF08245"/>
    </source>
</evidence>
<dbReference type="EC" id="6.3.2.8" evidence="3 14"/>
<dbReference type="Gene3D" id="3.40.50.720">
    <property type="entry name" value="NAD(P)-binding Rossmann-like Domain"/>
    <property type="match status" value="1"/>
</dbReference>
<accession>A0A7X0H650</accession>
<dbReference type="HAMAP" id="MF_00046">
    <property type="entry name" value="MurC"/>
    <property type="match status" value="1"/>
</dbReference>
<dbReference type="Proteomes" id="UP000541810">
    <property type="component" value="Unassembled WGS sequence"/>
</dbReference>
<evidence type="ECO:0000259" key="16">
    <source>
        <dbReference type="Pfam" id="PF02875"/>
    </source>
</evidence>
<comment type="caution">
    <text evidence="18">The sequence shown here is derived from an EMBL/GenBank/DDBJ whole genome shotgun (WGS) entry which is preliminary data.</text>
</comment>
<evidence type="ECO:0000256" key="13">
    <source>
        <dbReference type="ARBA" id="ARBA00047833"/>
    </source>
</evidence>
<protein>
    <recommendedName>
        <fullName evidence="3 14">UDP-N-acetylmuramate--L-alanine ligase</fullName>
        <ecNumber evidence="3 14">6.3.2.8</ecNumber>
    </recommendedName>
    <alternativeName>
        <fullName evidence="14">UDP-N-acetylmuramoyl-L-alanine synthetase</fullName>
    </alternativeName>
</protein>
<dbReference type="InterPro" id="IPR000713">
    <property type="entry name" value="Mur_ligase_N"/>
</dbReference>
<keyword evidence="9 14" id="KW-0133">Cell shape</keyword>
<dbReference type="GO" id="GO:0005524">
    <property type="term" value="F:ATP binding"/>
    <property type="evidence" value="ECO:0007669"/>
    <property type="project" value="UniProtKB-UniRule"/>
</dbReference>
<evidence type="ECO:0000259" key="15">
    <source>
        <dbReference type="Pfam" id="PF01225"/>
    </source>
</evidence>
<dbReference type="NCBIfam" id="TIGR01082">
    <property type="entry name" value="murC"/>
    <property type="match status" value="1"/>
</dbReference>
<evidence type="ECO:0000256" key="4">
    <source>
        <dbReference type="ARBA" id="ARBA00022490"/>
    </source>
</evidence>
<evidence type="ECO:0000256" key="12">
    <source>
        <dbReference type="ARBA" id="ARBA00023316"/>
    </source>
</evidence>
<keyword evidence="4 14" id="KW-0963">Cytoplasm</keyword>
<feature type="domain" description="Mur ligase central" evidence="17">
    <location>
        <begin position="130"/>
        <end position="303"/>
    </location>
</feature>
<dbReference type="InterPro" id="IPR005758">
    <property type="entry name" value="UDP-N-AcMur_Ala_ligase_MurC"/>
</dbReference>
<evidence type="ECO:0000256" key="2">
    <source>
        <dbReference type="ARBA" id="ARBA00004752"/>
    </source>
</evidence>
<keyword evidence="12 14" id="KW-0961">Cell wall biogenesis/degradation</keyword>
<evidence type="ECO:0000256" key="14">
    <source>
        <dbReference type="HAMAP-Rule" id="MF_00046"/>
    </source>
</evidence>
<evidence type="ECO:0000256" key="5">
    <source>
        <dbReference type="ARBA" id="ARBA00022598"/>
    </source>
</evidence>
<dbReference type="PANTHER" id="PTHR43445:SF3">
    <property type="entry name" value="UDP-N-ACETYLMURAMATE--L-ALANINE LIGASE"/>
    <property type="match status" value="1"/>
</dbReference>
<dbReference type="Pfam" id="PF08245">
    <property type="entry name" value="Mur_ligase_M"/>
    <property type="match status" value="1"/>
</dbReference>
<feature type="domain" description="Mur ligase C-terminal" evidence="16">
    <location>
        <begin position="326"/>
        <end position="458"/>
    </location>
</feature>
<evidence type="ECO:0000256" key="3">
    <source>
        <dbReference type="ARBA" id="ARBA00012211"/>
    </source>
</evidence>
<keyword evidence="11 14" id="KW-0131">Cell cycle</keyword>
<dbReference type="InterPro" id="IPR050061">
    <property type="entry name" value="MurCDEF_pg_biosynth"/>
</dbReference>
<reference evidence="18 19" key="1">
    <citation type="submission" date="2020-08" db="EMBL/GenBank/DDBJ databases">
        <title>Genomic Encyclopedia of Type Strains, Phase IV (KMG-IV): sequencing the most valuable type-strain genomes for metagenomic binning, comparative biology and taxonomic classification.</title>
        <authorList>
            <person name="Goeker M."/>
        </authorList>
    </citation>
    <scope>NUCLEOTIDE SEQUENCE [LARGE SCALE GENOMIC DNA]</scope>
    <source>
        <strain evidence="18 19">DSM 103725</strain>
    </source>
</reference>
<comment type="subcellular location">
    <subcellularLocation>
        <location evidence="1 14">Cytoplasm</location>
    </subcellularLocation>
</comment>
<evidence type="ECO:0000313" key="18">
    <source>
        <dbReference type="EMBL" id="MBB6429949.1"/>
    </source>
</evidence>
<dbReference type="RefSeq" id="WP_184677500.1">
    <property type="nucleotide sequence ID" value="NZ_JACHGY010000001.1"/>
</dbReference>
<evidence type="ECO:0000256" key="6">
    <source>
        <dbReference type="ARBA" id="ARBA00022618"/>
    </source>
</evidence>
<dbReference type="InterPro" id="IPR004101">
    <property type="entry name" value="Mur_ligase_C"/>
</dbReference>
<keyword evidence="10 14" id="KW-0573">Peptidoglycan synthesis</keyword>
<dbReference type="InterPro" id="IPR036615">
    <property type="entry name" value="Mur_ligase_C_dom_sf"/>
</dbReference>
<evidence type="ECO:0000256" key="11">
    <source>
        <dbReference type="ARBA" id="ARBA00023306"/>
    </source>
</evidence>
<dbReference type="Gene3D" id="3.40.1190.10">
    <property type="entry name" value="Mur-like, catalytic domain"/>
    <property type="match status" value="1"/>
</dbReference>
<dbReference type="GO" id="GO:0008360">
    <property type="term" value="P:regulation of cell shape"/>
    <property type="evidence" value="ECO:0007669"/>
    <property type="project" value="UniProtKB-KW"/>
</dbReference>
<dbReference type="AlphaFoldDB" id="A0A7X0H650"/>
<dbReference type="Pfam" id="PF02875">
    <property type="entry name" value="Mur_ligase_C"/>
    <property type="match status" value="1"/>
</dbReference>
<dbReference type="Pfam" id="PF01225">
    <property type="entry name" value="Mur_ligase"/>
    <property type="match status" value="1"/>
</dbReference>
<keyword evidence="5 14" id="KW-0436">Ligase</keyword>
<dbReference type="GO" id="GO:0051301">
    <property type="term" value="P:cell division"/>
    <property type="evidence" value="ECO:0007669"/>
    <property type="project" value="UniProtKB-KW"/>
</dbReference>
<dbReference type="UniPathway" id="UPA00219"/>
<dbReference type="SUPFAM" id="SSF51984">
    <property type="entry name" value="MurCD N-terminal domain"/>
    <property type="match status" value="1"/>
</dbReference>
<evidence type="ECO:0000256" key="8">
    <source>
        <dbReference type="ARBA" id="ARBA00022840"/>
    </source>
</evidence>
<dbReference type="Gene3D" id="3.90.190.20">
    <property type="entry name" value="Mur ligase, C-terminal domain"/>
    <property type="match status" value="1"/>
</dbReference>
<dbReference type="GO" id="GO:0008763">
    <property type="term" value="F:UDP-N-acetylmuramate-L-alanine ligase activity"/>
    <property type="evidence" value="ECO:0007669"/>
    <property type="project" value="UniProtKB-UniRule"/>
</dbReference>
<proteinExistence type="inferred from homology"/>
<gene>
    <name evidence="14" type="primary">murC</name>
    <name evidence="18" type="ORF">HNQ40_001755</name>
</gene>
<dbReference type="GO" id="GO:0005737">
    <property type="term" value="C:cytoplasm"/>
    <property type="evidence" value="ECO:0007669"/>
    <property type="project" value="UniProtKB-SubCell"/>
</dbReference>
<feature type="domain" description="Mur ligase N-terminal catalytic" evidence="15">
    <location>
        <begin position="20"/>
        <end position="121"/>
    </location>
</feature>
<evidence type="ECO:0000256" key="9">
    <source>
        <dbReference type="ARBA" id="ARBA00022960"/>
    </source>
</evidence>
<dbReference type="SUPFAM" id="SSF53623">
    <property type="entry name" value="MurD-like peptide ligases, catalytic domain"/>
    <property type="match status" value="1"/>
</dbReference>
<organism evidence="18 19">
    <name type="scientific">Algisphaera agarilytica</name>
    <dbReference type="NCBI Taxonomy" id="1385975"/>
    <lineage>
        <taxon>Bacteria</taxon>
        <taxon>Pseudomonadati</taxon>
        <taxon>Planctomycetota</taxon>
        <taxon>Phycisphaerae</taxon>
        <taxon>Phycisphaerales</taxon>
        <taxon>Phycisphaeraceae</taxon>
        <taxon>Algisphaera</taxon>
    </lineage>
</organism>
<evidence type="ECO:0000313" key="19">
    <source>
        <dbReference type="Proteomes" id="UP000541810"/>
    </source>
</evidence>
<dbReference type="SUPFAM" id="SSF53244">
    <property type="entry name" value="MurD-like peptide ligases, peptide-binding domain"/>
    <property type="match status" value="1"/>
</dbReference>
<comment type="similarity">
    <text evidence="14">Belongs to the MurCDEF family.</text>
</comment>
<dbReference type="InterPro" id="IPR013221">
    <property type="entry name" value="Mur_ligase_cen"/>
</dbReference>
<keyword evidence="8 14" id="KW-0067">ATP-binding</keyword>
<keyword evidence="19" id="KW-1185">Reference proteome</keyword>
<evidence type="ECO:0000256" key="1">
    <source>
        <dbReference type="ARBA" id="ARBA00004496"/>
    </source>
</evidence>
<comment type="function">
    <text evidence="14">Cell wall formation.</text>
</comment>
<dbReference type="EMBL" id="JACHGY010000001">
    <property type="protein sequence ID" value="MBB6429949.1"/>
    <property type="molecule type" value="Genomic_DNA"/>
</dbReference>
<name>A0A7X0H650_9BACT</name>
<keyword evidence="6 14" id="KW-0132">Cell division</keyword>
<evidence type="ECO:0000256" key="10">
    <source>
        <dbReference type="ARBA" id="ARBA00022984"/>
    </source>
</evidence>
<dbReference type="GO" id="GO:0009252">
    <property type="term" value="P:peptidoglycan biosynthetic process"/>
    <property type="evidence" value="ECO:0007669"/>
    <property type="project" value="UniProtKB-UniRule"/>
</dbReference>
<sequence>MPQPAASAAASSQTLAAQRLHFVGIGGSGMSGLAKLAKQRGAIVTGSDRATPEGGDSPAVAALRANGIDVLFQQTAESVPEACDTLVISAAIPPDHAEVVEARRRGVEVVKYAQMLGRLMASPQTTGVAIAGTHGKSTTTSILCHALLQSDLDPSFILGAHCEQIGGGSRAGNNGTLIAEACEYDRSFHNYRPTHATILNVEADHLDLYSSIDEIFESFATFARLIDPEGSLLIHHESPHRLSITAGLDAAVETLGFASQADWRIKVDGDQVTLHEHGKQVCAWTQPLPGDHFAYNAAAAAVTANRLGAPWDKIGPAITGFRGLDRRMQTVGSRGDILVLDDYGHHPTEIDTTLRALRQHHQPERLICVFQPHQHSRTRHLMEQFAVSFSAADIVIVPEIYFVRDSEKERQAVTAGALVDRLRKQGVIAMHLHPFEAIVEQLEVLTKPGDLVVTMGAGDVWKIGRAFLDTAD</sequence>
<dbReference type="InterPro" id="IPR036565">
    <property type="entry name" value="Mur-like_cat_sf"/>
</dbReference>
<dbReference type="PANTHER" id="PTHR43445">
    <property type="entry name" value="UDP-N-ACETYLMURAMATE--L-ALANINE LIGASE-RELATED"/>
    <property type="match status" value="1"/>
</dbReference>